<dbReference type="Proteomes" id="UP000282076">
    <property type="component" value="Unassembled WGS sequence"/>
</dbReference>
<name>A0A494Y009_9BACL</name>
<dbReference type="OrthoDB" id="2453696at2"/>
<dbReference type="RefSeq" id="WP_120975066.1">
    <property type="nucleotide sequence ID" value="NZ_RBZM01000003.1"/>
</dbReference>
<gene>
    <name evidence="2 3" type="primary">sspI</name>
    <name evidence="3" type="ORF">D7Z26_05450</name>
</gene>
<dbReference type="Pfam" id="PF14098">
    <property type="entry name" value="SSPI"/>
    <property type="match status" value="1"/>
</dbReference>
<evidence type="ECO:0000313" key="3">
    <source>
        <dbReference type="EMBL" id="RKP56097.1"/>
    </source>
</evidence>
<keyword evidence="1 2" id="KW-0749">Sporulation</keyword>
<comment type="subcellular location">
    <subcellularLocation>
        <location evidence="2">Spore core</location>
    </subcellularLocation>
</comment>
<accession>A0A494Y009</accession>
<comment type="similarity">
    <text evidence="2">Belongs to the SspI family.</text>
</comment>
<proteinExistence type="evidence at transcript level"/>
<dbReference type="HAMAP" id="MF_00669">
    <property type="entry name" value="SspI"/>
    <property type="match status" value="1"/>
</dbReference>
<organism evidence="3 4">
    <name type="scientific">Cohnella endophytica</name>
    <dbReference type="NCBI Taxonomy" id="2419778"/>
    <lineage>
        <taxon>Bacteria</taxon>
        <taxon>Bacillati</taxon>
        <taxon>Bacillota</taxon>
        <taxon>Bacilli</taxon>
        <taxon>Bacillales</taxon>
        <taxon>Paenibacillaceae</taxon>
        <taxon>Cohnella</taxon>
    </lineage>
</organism>
<sequence>MELNLRQAIVQRVQGNSEDELAEVIESSIGGEEMALPGIGVLFEIIWQGSTAAARKKMANVLHKKLSEQSAVK</sequence>
<dbReference type="AlphaFoldDB" id="A0A494Y009"/>
<comment type="induction">
    <text evidence="2">Expressed only in the forespore compartment of sporulating cells.</text>
</comment>
<evidence type="ECO:0000256" key="2">
    <source>
        <dbReference type="HAMAP-Rule" id="MF_00669"/>
    </source>
</evidence>
<dbReference type="NCBIfam" id="TIGR03092">
    <property type="entry name" value="SASP_sspI"/>
    <property type="match status" value="1"/>
</dbReference>
<evidence type="ECO:0000256" key="1">
    <source>
        <dbReference type="ARBA" id="ARBA00022969"/>
    </source>
</evidence>
<dbReference type="InterPro" id="IPR017525">
    <property type="entry name" value="SspI"/>
</dbReference>
<dbReference type="GO" id="GO:0030435">
    <property type="term" value="P:sporulation resulting in formation of a cellular spore"/>
    <property type="evidence" value="ECO:0007669"/>
    <property type="project" value="UniProtKB-KW"/>
</dbReference>
<dbReference type="GO" id="GO:0030436">
    <property type="term" value="P:asexual sporulation"/>
    <property type="evidence" value="ECO:0007669"/>
    <property type="project" value="UniProtKB-UniRule"/>
</dbReference>
<protein>
    <recommendedName>
        <fullName evidence="2">Small, acid-soluble spore protein I</fullName>
        <shortName evidence="2">SASP I</shortName>
    </recommendedName>
</protein>
<keyword evidence="4" id="KW-1185">Reference proteome</keyword>
<dbReference type="EMBL" id="RBZM01000003">
    <property type="protein sequence ID" value="RKP56097.1"/>
    <property type="molecule type" value="Genomic_DNA"/>
</dbReference>
<comment type="caution">
    <text evidence="3">The sequence shown here is derived from an EMBL/GenBank/DDBJ whole genome shotgun (WGS) entry which is preliminary data.</text>
</comment>
<reference evidence="3 4" key="1">
    <citation type="submission" date="2018-10" db="EMBL/GenBank/DDBJ databases">
        <title>Cohnella sp. M2MS4P-1, whole genome shotgun sequence.</title>
        <authorList>
            <person name="Tuo L."/>
        </authorList>
    </citation>
    <scope>NUCLEOTIDE SEQUENCE [LARGE SCALE GENOMIC DNA]</scope>
    <source>
        <strain evidence="3 4">M2MS4P-1</strain>
    </source>
</reference>
<evidence type="ECO:0000313" key="4">
    <source>
        <dbReference type="Proteomes" id="UP000282076"/>
    </source>
</evidence>